<dbReference type="PANTHER" id="PTHR13018:SF26">
    <property type="entry name" value="DOMAIN PROTEIN, PUTATIVE (AFU_ORTHOLOGUE AFUA_5G10920)-RELATED"/>
    <property type="match status" value="1"/>
</dbReference>
<feature type="transmembrane region" description="Helical" evidence="8">
    <location>
        <begin position="140"/>
        <end position="159"/>
    </location>
</feature>
<feature type="domain" description="CSC1/OSCA1-like N-terminal transmembrane" evidence="11">
    <location>
        <begin position="14"/>
        <end position="161"/>
    </location>
</feature>
<dbReference type="Pfam" id="PF12621">
    <property type="entry name" value="PHM7_ext"/>
    <property type="match status" value="1"/>
</dbReference>
<dbReference type="InterPro" id="IPR022257">
    <property type="entry name" value="PHM7_ext"/>
</dbReference>
<keyword evidence="4 8" id="KW-0812">Transmembrane</keyword>
<dbReference type="SUPFAM" id="SSF103473">
    <property type="entry name" value="MFS general substrate transporter"/>
    <property type="match status" value="1"/>
</dbReference>
<feature type="transmembrane region" description="Helical" evidence="8">
    <location>
        <begin position="378"/>
        <end position="401"/>
    </location>
</feature>
<evidence type="ECO:0000256" key="4">
    <source>
        <dbReference type="ARBA" id="ARBA00022692"/>
    </source>
</evidence>
<evidence type="ECO:0000256" key="5">
    <source>
        <dbReference type="ARBA" id="ARBA00022989"/>
    </source>
</evidence>
<reference evidence="13 14" key="1">
    <citation type="journal article" date="2011" name="Proc. Natl. Acad. Sci. U.S.A.">
        <title>Comparative genomics of xylose-fermenting fungi for enhanced biofuel production.</title>
        <authorList>
            <person name="Wohlbach D.J."/>
            <person name="Kuo A."/>
            <person name="Sato T.K."/>
            <person name="Potts K.M."/>
            <person name="Salamov A.A."/>
            <person name="LaButti K.M."/>
            <person name="Sun H."/>
            <person name="Clum A."/>
            <person name="Pangilinan J.L."/>
            <person name="Lindquist E.A."/>
            <person name="Lucas S."/>
            <person name="Lapidus A."/>
            <person name="Jin M."/>
            <person name="Gunawan C."/>
            <person name="Balan V."/>
            <person name="Dale B.E."/>
            <person name="Jeffries T.W."/>
            <person name="Zinkel R."/>
            <person name="Barry K.W."/>
            <person name="Grigoriev I.V."/>
            <person name="Gasch A.P."/>
        </authorList>
    </citation>
    <scope>NUCLEOTIDE SEQUENCE [LARGE SCALE GENOMIC DNA]</scope>
    <source>
        <strain evidence="14">NRRL Y-27907 / 11-Y1</strain>
    </source>
</reference>
<feature type="transmembrane region" description="Helical" evidence="8">
    <location>
        <begin position="655"/>
        <end position="672"/>
    </location>
</feature>
<keyword evidence="5 8" id="KW-1133">Transmembrane helix</keyword>
<feature type="transmembrane region" description="Helical" evidence="8">
    <location>
        <begin position="421"/>
        <end position="445"/>
    </location>
</feature>
<dbReference type="InterPro" id="IPR036259">
    <property type="entry name" value="MFS_trans_sf"/>
</dbReference>
<comment type="similarity">
    <text evidence="2">Belongs to the CSC1 (TC 1.A.17) family.</text>
</comment>
<evidence type="ECO:0000256" key="8">
    <source>
        <dbReference type="SAM" id="Phobius"/>
    </source>
</evidence>
<keyword evidence="3" id="KW-0813">Transport</keyword>
<feature type="domain" description="CSC1/OSCA1-like cytosolic" evidence="12">
    <location>
        <begin position="184"/>
        <end position="362"/>
    </location>
</feature>
<feature type="transmembrane region" description="Helical" evidence="8">
    <location>
        <begin position="514"/>
        <end position="543"/>
    </location>
</feature>
<feature type="transmembrane region" description="Helical" evidence="8">
    <location>
        <begin position="20"/>
        <end position="39"/>
    </location>
</feature>
<evidence type="ECO:0000259" key="11">
    <source>
        <dbReference type="Pfam" id="PF13967"/>
    </source>
</evidence>
<comment type="subcellular location">
    <subcellularLocation>
        <location evidence="1">Membrane</location>
        <topology evidence="1">Multi-pass membrane protein</topology>
    </subcellularLocation>
</comment>
<evidence type="ECO:0000256" key="6">
    <source>
        <dbReference type="ARBA" id="ARBA00023136"/>
    </source>
</evidence>
<dbReference type="InterPro" id="IPR045122">
    <property type="entry name" value="Csc1-like"/>
</dbReference>
<feature type="domain" description="10TM putative phosphate transporter extracellular tail" evidence="10">
    <location>
        <begin position="768"/>
        <end position="857"/>
    </location>
</feature>
<evidence type="ECO:0000259" key="9">
    <source>
        <dbReference type="Pfam" id="PF02714"/>
    </source>
</evidence>
<keyword evidence="14" id="KW-1185">Reference proteome</keyword>
<sequence>MSDVAPSSVSTSTVISTLTANLIVFAIFIGCFLFLRLPFKRIYSPKSSFDLVEEDKKPEPLPKDPFRWVFILLTKPQSFILQQAGLDGYFFLRYLKIFAYLFLGGLLTYIILLPINATNGNGNKGFDQLSIANVVHRQRYYAHVFVGWVWYGIVIFVIYRELFFYNSLRNVVLSSPKYAKKNSSRTVLFQSVPDELLDEKQFFKIFNGVKRIYVCRSTKELESKVEERIGLVNRLEAAENKLLKQAVKKKLKADKKGEPIEPADEISAYVPEGKRPRMKEGGFFSRKVDTIRHCHKEIERLNKEIRQLQKGYRHFKPMNSIFVEFENQYYAQLAFQSTVHHNPLRMKPSYIGIEPSDVKWSNMRLFWWERIARRFGSFAAIIAVIVFWAIPVAFVGVISNITFLTNKLPWLRWILRMPPALFGVVTGLLPTALLAILMMLLPMFIRGMAIISGSPSVQAIEMYTQRAYFGFLMVNGFLVTALASSATATVTKIVEQPTSAMSILANKLPLSSNFYISYLILQGLSVASASLFQIVGLFLYYILGALLDGTVRKKWARFSGLGTCSWGTVFPVFTQLACITLAYSIISPLIIAFACVAFFLIYIAYCYNLTYVFVESPDNRGMHYPVALFQTFTGIYLGQICMLGIFAVGKGWGPIVLQVIGIVTTVFLHVHLKEAFDHLLTVIPVDCMKALDGHSDTPSYSGHTEYHEKVLNKRRKRKEKQEYEEEQEEHEHENSLSPDLEKVSTTRLLADRDFKRINIENPTPLLRFVRPDVFLNFRHAKSILPSSYMVEPAEAPENKHTYHPPAISAKCPGVWIPRDPMGLSDLEIDKLKSVINISNENAGFDEKGGIIYLGKPPN</sequence>
<dbReference type="PANTHER" id="PTHR13018">
    <property type="entry name" value="PROBABLE MEMBRANE PROTEIN DUF221-RELATED"/>
    <property type="match status" value="1"/>
</dbReference>
<dbReference type="Pfam" id="PF02714">
    <property type="entry name" value="RSN1_7TM"/>
    <property type="match status" value="1"/>
</dbReference>
<dbReference type="GeneID" id="18872083"/>
<feature type="transmembrane region" description="Helical" evidence="8">
    <location>
        <begin position="626"/>
        <end position="649"/>
    </location>
</feature>
<dbReference type="FunCoup" id="G3AS48">
    <property type="interactions" value="172"/>
</dbReference>
<evidence type="ECO:0000256" key="1">
    <source>
        <dbReference type="ARBA" id="ARBA00004141"/>
    </source>
</evidence>
<dbReference type="eggNOG" id="KOG1134">
    <property type="taxonomic scope" value="Eukaryota"/>
</dbReference>
<proteinExistence type="inferred from homology"/>
<feature type="transmembrane region" description="Helical" evidence="8">
    <location>
        <begin position="97"/>
        <end position="117"/>
    </location>
</feature>
<dbReference type="InterPro" id="IPR032880">
    <property type="entry name" value="CSC1/OSCA1-like_N"/>
</dbReference>
<name>G3AS48_SPAPN</name>
<dbReference type="AlphaFoldDB" id="G3AS48"/>
<evidence type="ECO:0008006" key="15">
    <source>
        <dbReference type="Google" id="ProtNLM"/>
    </source>
</evidence>
<protein>
    <recommendedName>
        <fullName evidence="15">DUF221-domain-containing protein</fullName>
    </recommendedName>
</protein>
<dbReference type="OrthoDB" id="1076608at2759"/>
<dbReference type="GO" id="GO:0005886">
    <property type="term" value="C:plasma membrane"/>
    <property type="evidence" value="ECO:0007669"/>
    <property type="project" value="TreeGrafter"/>
</dbReference>
<evidence type="ECO:0000256" key="2">
    <source>
        <dbReference type="ARBA" id="ARBA00007779"/>
    </source>
</evidence>
<evidence type="ECO:0000259" key="10">
    <source>
        <dbReference type="Pfam" id="PF12621"/>
    </source>
</evidence>
<feature type="region of interest" description="Disordered" evidence="7">
    <location>
        <begin position="696"/>
        <end position="740"/>
    </location>
</feature>
<evidence type="ECO:0000256" key="7">
    <source>
        <dbReference type="SAM" id="MobiDB-lite"/>
    </source>
</evidence>
<dbReference type="RefSeq" id="XP_007377040.1">
    <property type="nucleotide sequence ID" value="XM_007376978.1"/>
</dbReference>
<dbReference type="InterPro" id="IPR003864">
    <property type="entry name" value="CSC1/OSCA1-like_7TM"/>
</dbReference>
<feature type="compositionally biased region" description="Basic and acidic residues" evidence="7">
    <location>
        <begin position="729"/>
        <end position="740"/>
    </location>
</feature>
<dbReference type="KEGG" id="spaa:SPAPADRAFT_56937"/>
<evidence type="ECO:0000259" key="12">
    <source>
        <dbReference type="Pfam" id="PF14703"/>
    </source>
</evidence>
<feature type="transmembrane region" description="Helical" evidence="8">
    <location>
        <begin position="466"/>
        <end position="494"/>
    </location>
</feature>
<dbReference type="InParanoid" id="G3AS48"/>
<dbReference type="InterPro" id="IPR027815">
    <property type="entry name" value="CSC1/OSCA1-like_cyt"/>
</dbReference>
<organism evidence="14">
    <name type="scientific">Spathaspora passalidarum (strain NRRL Y-27907 / 11-Y1)</name>
    <dbReference type="NCBI Taxonomy" id="619300"/>
    <lineage>
        <taxon>Eukaryota</taxon>
        <taxon>Fungi</taxon>
        <taxon>Dikarya</taxon>
        <taxon>Ascomycota</taxon>
        <taxon>Saccharomycotina</taxon>
        <taxon>Pichiomycetes</taxon>
        <taxon>Debaryomycetaceae</taxon>
        <taxon>Spathaspora</taxon>
    </lineage>
</organism>
<feature type="domain" description="CSC1/OSCA1-like 7TM region" evidence="9">
    <location>
        <begin position="373"/>
        <end position="646"/>
    </location>
</feature>
<dbReference type="Proteomes" id="UP000000709">
    <property type="component" value="Unassembled WGS sequence"/>
</dbReference>
<dbReference type="GO" id="GO:0005227">
    <property type="term" value="F:calcium-activated cation channel activity"/>
    <property type="evidence" value="ECO:0007669"/>
    <property type="project" value="InterPro"/>
</dbReference>
<dbReference type="Pfam" id="PF14703">
    <property type="entry name" value="PHM7_cyt"/>
    <property type="match status" value="1"/>
</dbReference>
<dbReference type="EMBL" id="GL996504">
    <property type="protein sequence ID" value="EGW31007.1"/>
    <property type="molecule type" value="Genomic_DNA"/>
</dbReference>
<evidence type="ECO:0000313" key="14">
    <source>
        <dbReference type="Proteomes" id="UP000000709"/>
    </source>
</evidence>
<evidence type="ECO:0000256" key="3">
    <source>
        <dbReference type="ARBA" id="ARBA00022448"/>
    </source>
</evidence>
<evidence type="ECO:0000313" key="13">
    <source>
        <dbReference type="EMBL" id="EGW31007.1"/>
    </source>
</evidence>
<feature type="transmembrane region" description="Helical" evidence="8">
    <location>
        <begin position="589"/>
        <end position="614"/>
    </location>
</feature>
<dbReference type="HOGENOM" id="CLU_002458_2_1_1"/>
<gene>
    <name evidence="13" type="ORF">SPAPADRAFT_56937</name>
</gene>
<dbReference type="Pfam" id="PF13967">
    <property type="entry name" value="RSN1_TM"/>
    <property type="match status" value="1"/>
</dbReference>
<accession>G3AS48</accession>
<keyword evidence="6 8" id="KW-0472">Membrane</keyword>
<dbReference type="OMA" id="DPTQVIW"/>